<dbReference type="eggNOG" id="COG0708">
    <property type="taxonomic scope" value="Bacteria"/>
</dbReference>
<dbReference type="PANTHER" id="PTHR43250:SF2">
    <property type="entry name" value="EXODEOXYRIBONUCLEASE III"/>
    <property type="match status" value="1"/>
</dbReference>
<evidence type="ECO:0000256" key="5">
    <source>
        <dbReference type="PIRSR" id="PIRSR604808-1"/>
    </source>
</evidence>
<dbReference type="PROSITE" id="PS51435">
    <property type="entry name" value="AP_NUCLEASE_F1_4"/>
    <property type="match status" value="1"/>
</dbReference>
<feature type="binding site" evidence="6">
    <location>
        <position position="8"/>
    </location>
    <ligand>
        <name>Mg(2+)</name>
        <dbReference type="ChEBI" id="CHEBI:18420"/>
        <label>1</label>
    </ligand>
</feature>
<evidence type="ECO:0000256" key="4">
    <source>
        <dbReference type="ARBA" id="ARBA00022842"/>
    </source>
</evidence>
<evidence type="ECO:0000256" key="3">
    <source>
        <dbReference type="ARBA" id="ARBA00022801"/>
    </source>
</evidence>
<proteinExistence type="inferred from homology"/>
<keyword evidence="2 6" id="KW-0479">Metal-binding</keyword>
<sequence>MLRISTFNVNGIRAAHRRGFLEWYAARSPDVIALQEVRCPLGALPEGAFAGMHAAYDPGTLAGRNGVAVLTRVPPAAVRAWGPTTHLLAPDGMIEDASTGLEPLARPLREFTAEGRYVEVDLADRPVTVASLYLPKGGLPAHLQKPGSMREAPDGGARYDRKMRFLTGFARQVDASRRRALAAGRDYLLMGDFNIAHAPLDVVNWKRQHRSEGFLPEERAWLDTLIRPRRLHDVVRRLHPDTQGPYSWWSWLGESFTKDTGWRIDLHLATPRLARTALTGCTDRDAARDARVSDHAPVTVDYDV</sequence>
<dbReference type="Pfam" id="PF03372">
    <property type="entry name" value="Exo_endo_phos"/>
    <property type="match status" value="1"/>
</dbReference>
<comment type="cofactor">
    <cofactor evidence="6">
        <name>Mg(2+)</name>
        <dbReference type="ChEBI" id="CHEBI:18420"/>
    </cofactor>
    <cofactor evidence="6">
        <name>Mn(2+)</name>
        <dbReference type="ChEBI" id="CHEBI:29035"/>
    </cofactor>
    <text evidence="6">Probably binds two magnesium or manganese ions per subunit.</text>
</comment>
<dbReference type="STRING" id="1193181.BN10_120008"/>
<gene>
    <name evidence="9" type="ORF">BN10_120008</name>
</gene>
<dbReference type="InterPro" id="IPR036691">
    <property type="entry name" value="Endo/exonu/phosph_ase_sf"/>
</dbReference>
<feature type="active site" evidence="5">
    <location>
        <position position="133"/>
    </location>
</feature>
<feature type="binding site" evidence="6">
    <location>
        <position position="36"/>
    </location>
    <ligand>
        <name>Mg(2+)</name>
        <dbReference type="ChEBI" id="CHEBI:18420"/>
        <label>1</label>
    </ligand>
</feature>
<feature type="binding site" evidence="6">
    <location>
        <position position="194"/>
    </location>
    <ligand>
        <name>Mg(2+)</name>
        <dbReference type="ChEBI" id="CHEBI:18420"/>
        <label>1</label>
    </ligand>
</feature>
<feature type="site" description="Transition state stabilizer" evidence="7">
    <location>
        <position position="194"/>
    </location>
</feature>
<name>N0DXW6_9MICO</name>
<dbReference type="GO" id="GO:0006281">
    <property type="term" value="P:DNA repair"/>
    <property type="evidence" value="ECO:0007669"/>
    <property type="project" value="InterPro"/>
</dbReference>
<feature type="binding site" evidence="6">
    <location>
        <position position="295"/>
    </location>
    <ligand>
        <name>Mg(2+)</name>
        <dbReference type="ChEBI" id="CHEBI:18420"/>
        <label>1</label>
    </ligand>
</feature>
<accession>N0DXW6</accession>
<dbReference type="InterPro" id="IPR004808">
    <property type="entry name" value="AP_endonuc_1"/>
</dbReference>
<keyword evidence="6" id="KW-0464">Manganese</keyword>
<evidence type="ECO:0000256" key="1">
    <source>
        <dbReference type="ARBA" id="ARBA00007092"/>
    </source>
</evidence>
<evidence type="ECO:0000256" key="6">
    <source>
        <dbReference type="PIRSR" id="PIRSR604808-2"/>
    </source>
</evidence>
<feature type="site" description="Important for catalytic activity" evidence="7">
    <location>
        <position position="265"/>
    </location>
</feature>
<evidence type="ECO:0000256" key="7">
    <source>
        <dbReference type="PIRSR" id="PIRSR604808-3"/>
    </source>
</evidence>
<dbReference type="EC" id="3.1.11.2" evidence="9"/>
<feature type="binding site" evidence="6">
    <location>
        <position position="294"/>
    </location>
    <ligand>
        <name>Mg(2+)</name>
        <dbReference type="ChEBI" id="CHEBI:18420"/>
        <label>1</label>
    </ligand>
</feature>
<feature type="binding site" evidence="6">
    <location>
        <position position="192"/>
    </location>
    <ligand>
        <name>Mg(2+)</name>
        <dbReference type="ChEBI" id="CHEBI:18420"/>
        <label>1</label>
    </ligand>
</feature>
<comment type="similarity">
    <text evidence="1">Belongs to the DNA repair enzymes AP/ExoA family.</text>
</comment>
<dbReference type="RefSeq" id="WP_010849208.1">
    <property type="nucleotide sequence ID" value="NZ_HF570956.1"/>
</dbReference>
<dbReference type="GO" id="GO:0046872">
    <property type="term" value="F:metal ion binding"/>
    <property type="evidence" value="ECO:0007669"/>
    <property type="project" value="UniProtKB-KW"/>
</dbReference>
<organism evidence="9 10">
    <name type="scientific">Phycicoccus elongatus Lp2</name>
    <dbReference type="NCBI Taxonomy" id="1193181"/>
    <lineage>
        <taxon>Bacteria</taxon>
        <taxon>Bacillati</taxon>
        <taxon>Actinomycetota</taxon>
        <taxon>Actinomycetes</taxon>
        <taxon>Micrococcales</taxon>
        <taxon>Intrasporangiaceae</taxon>
        <taxon>Phycicoccus</taxon>
    </lineage>
</organism>
<feature type="domain" description="Endonuclease/exonuclease/phosphatase" evidence="8">
    <location>
        <begin position="6"/>
        <end position="295"/>
    </location>
</feature>
<evidence type="ECO:0000259" key="8">
    <source>
        <dbReference type="Pfam" id="PF03372"/>
    </source>
</evidence>
<feature type="active site" description="Proton donor/acceptor" evidence="5">
    <location>
        <position position="192"/>
    </location>
</feature>
<keyword evidence="4 6" id="KW-0460">Magnesium</keyword>
<dbReference type="InterPro" id="IPR005135">
    <property type="entry name" value="Endo/exonuclease/phosphatase"/>
</dbReference>
<dbReference type="EMBL" id="CAIZ01000024">
    <property type="protein sequence ID" value="CCH68812.1"/>
    <property type="molecule type" value="Genomic_DNA"/>
</dbReference>
<dbReference type="AlphaFoldDB" id="N0DXW6"/>
<dbReference type="GO" id="GO:0008311">
    <property type="term" value="F:double-stranded DNA 3'-5' DNA exonuclease activity"/>
    <property type="evidence" value="ECO:0007669"/>
    <property type="project" value="UniProtKB-EC"/>
</dbReference>
<feature type="active site" description="Proton acceptor" evidence="5">
    <location>
        <position position="295"/>
    </location>
</feature>
<evidence type="ECO:0000256" key="2">
    <source>
        <dbReference type="ARBA" id="ARBA00022723"/>
    </source>
</evidence>
<dbReference type="Gene3D" id="3.60.10.10">
    <property type="entry name" value="Endonuclease/exonuclease/phosphatase"/>
    <property type="match status" value="1"/>
</dbReference>
<dbReference type="HOGENOM" id="CLU_027539_3_0_11"/>
<dbReference type="PANTHER" id="PTHR43250">
    <property type="entry name" value="EXODEOXYRIBONUCLEASE III"/>
    <property type="match status" value="1"/>
</dbReference>
<evidence type="ECO:0000313" key="9">
    <source>
        <dbReference type="EMBL" id="CCH68812.1"/>
    </source>
</evidence>
<keyword evidence="10" id="KW-1185">Reference proteome</keyword>
<dbReference type="NCBIfam" id="TIGR00633">
    <property type="entry name" value="xth"/>
    <property type="match status" value="1"/>
</dbReference>
<protein>
    <submittedName>
        <fullName evidence="9">Putative exodeoxyribonuclease III</fullName>
        <ecNumber evidence="9">3.1.11.2</ecNumber>
    </submittedName>
</protein>
<dbReference type="SUPFAM" id="SSF56219">
    <property type="entry name" value="DNase I-like"/>
    <property type="match status" value="1"/>
</dbReference>
<comment type="caution">
    <text evidence="9">The sequence shown here is derived from an EMBL/GenBank/DDBJ whole genome shotgun (WGS) entry which is preliminary data.</text>
</comment>
<feature type="site" description="Interaction with DNA substrate" evidence="7">
    <location>
        <position position="295"/>
    </location>
</feature>
<reference evidence="9 10" key="1">
    <citation type="journal article" date="2013" name="ISME J.">
        <title>A metabolic model for members of the genus Tetrasphaera involved in enhanced biological phosphorus removal.</title>
        <authorList>
            <person name="Kristiansen R."/>
            <person name="Nguyen H.T.T."/>
            <person name="Saunders A.M."/>
            <person name="Nielsen J.L."/>
            <person name="Wimmer R."/>
            <person name="Le V.Q."/>
            <person name="McIlroy S.J."/>
            <person name="Petrovski S."/>
            <person name="Seviour R.J."/>
            <person name="Calteau A."/>
            <person name="Nielsen K.L."/>
            <person name="Nielsen P.H."/>
        </authorList>
    </citation>
    <scope>NUCLEOTIDE SEQUENCE [LARGE SCALE GENOMIC DNA]</scope>
    <source>
        <strain evidence="9 10">Lp2</strain>
    </source>
</reference>
<evidence type="ECO:0000313" key="10">
    <source>
        <dbReference type="Proteomes" id="UP000013167"/>
    </source>
</evidence>
<dbReference type="Proteomes" id="UP000013167">
    <property type="component" value="Unassembled WGS sequence"/>
</dbReference>
<keyword evidence="3 9" id="KW-0378">Hydrolase</keyword>
<dbReference type="InterPro" id="IPR037493">
    <property type="entry name" value="ExoIII-like"/>
</dbReference>